<evidence type="ECO:0000313" key="4">
    <source>
        <dbReference type="Proteomes" id="UP000003490"/>
    </source>
</evidence>
<evidence type="ECO:0000313" key="2">
    <source>
        <dbReference type="EMBL" id="EDO61811.1"/>
    </source>
</evidence>
<reference evidence="3 5" key="3">
    <citation type="submission" date="2017-07" db="EMBL/GenBank/DDBJ databases">
        <title>Prevalence of linear plasmids in Cutibacterium (Propionibacterium) acnes isolates obtained from prostatic tissue.</title>
        <authorList>
            <person name="Davidsson S."/>
            <person name="Carlsson J."/>
            <person name="Molling P."/>
            <person name="Andren O."/>
            <person name="Andersson S.-O."/>
            <person name="Brzuszkiewicz E."/>
            <person name="Poehlein A."/>
            <person name="Al-Zeer M."/>
            <person name="Brinkmann V."/>
            <person name="Scavenius C."/>
            <person name="Nazipi S."/>
            <person name="Soderquist B."/>
            <person name="Bruggemann H."/>
        </authorList>
    </citation>
    <scope>NUCLEOTIDE SEQUENCE [LARGE SCALE GENOMIC DNA]</scope>
    <source>
        <strain evidence="3 5">DSM 753</strain>
    </source>
</reference>
<keyword evidence="1" id="KW-1133">Transmembrane helix</keyword>
<dbReference type="Pfam" id="PF12963">
    <property type="entry name" value="DUF3852"/>
    <property type="match status" value="1"/>
</dbReference>
<accession>A7VRY1</accession>
<gene>
    <name evidence="3" type="ORF">CH238_12045</name>
    <name evidence="2" type="ORF">CLOLEP_01318</name>
</gene>
<evidence type="ECO:0000313" key="5">
    <source>
        <dbReference type="Proteomes" id="UP000220611"/>
    </source>
</evidence>
<reference evidence="2 4" key="1">
    <citation type="submission" date="2007-08" db="EMBL/GenBank/DDBJ databases">
        <title>Draft genome sequence of Clostridium leptum (DSM 753).</title>
        <authorList>
            <person name="Sudarsanam P."/>
            <person name="Ley R."/>
            <person name="Guruge J."/>
            <person name="Turnbaugh P.J."/>
            <person name="Mahowald M."/>
            <person name="Liep D."/>
            <person name="Gordon J."/>
        </authorList>
    </citation>
    <scope>NUCLEOTIDE SEQUENCE [LARGE SCALE GENOMIC DNA]</scope>
    <source>
        <strain evidence="2 4">DSM 753</strain>
    </source>
</reference>
<dbReference type="HOGENOM" id="CLU_2421766_0_0_9"/>
<feature type="transmembrane region" description="Helical" evidence="1">
    <location>
        <begin position="30"/>
        <end position="53"/>
    </location>
</feature>
<name>A7VRY1_9FIRM</name>
<dbReference type="EMBL" id="NOXF01000010">
    <property type="protein sequence ID" value="PEQ23876.1"/>
    <property type="molecule type" value="Genomic_DNA"/>
</dbReference>
<dbReference type="EMBL" id="ABCB02000017">
    <property type="protein sequence ID" value="EDO61811.1"/>
    <property type="molecule type" value="Genomic_DNA"/>
</dbReference>
<dbReference type="Proteomes" id="UP000220611">
    <property type="component" value="Unassembled WGS sequence"/>
</dbReference>
<dbReference type="InterPro" id="IPR024330">
    <property type="entry name" value="DUF3852"/>
</dbReference>
<keyword evidence="1" id="KW-0812">Transmembrane</keyword>
<dbReference type="Proteomes" id="UP000003490">
    <property type="component" value="Unassembled WGS sequence"/>
</dbReference>
<evidence type="ECO:0000256" key="1">
    <source>
        <dbReference type="SAM" id="Phobius"/>
    </source>
</evidence>
<proteinExistence type="predicted"/>
<sequence>MNTSFLTLASIGDAFNSAMENNVLPEIKTIVNAAFIIIAVILLVSLIVKAAMLWKAHHAGEELNWIPLILIFIGLVLVSTAPTWMWSVIGV</sequence>
<keyword evidence="1" id="KW-0472">Membrane</keyword>
<evidence type="ECO:0000313" key="3">
    <source>
        <dbReference type="EMBL" id="PEQ23876.1"/>
    </source>
</evidence>
<organism evidence="2 4">
    <name type="scientific">[Clostridium] leptum DSM 753</name>
    <dbReference type="NCBI Taxonomy" id="428125"/>
    <lineage>
        <taxon>Bacteria</taxon>
        <taxon>Bacillati</taxon>
        <taxon>Bacillota</taxon>
        <taxon>Clostridia</taxon>
        <taxon>Eubacteriales</taxon>
        <taxon>Oscillospiraceae</taxon>
        <taxon>Oscillospiraceae incertae sedis</taxon>
    </lineage>
</organism>
<feature type="transmembrane region" description="Helical" evidence="1">
    <location>
        <begin position="65"/>
        <end position="86"/>
    </location>
</feature>
<protein>
    <submittedName>
        <fullName evidence="3">DUF3852 domain-containing protein</fullName>
    </submittedName>
</protein>
<reference evidence="2 4" key="2">
    <citation type="submission" date="2007-08" db="EMBL/GenBank/DDBJ databases">
        <authorList>
            <person name="Fulton L."/>
            <person name="Clifton S."/>
            <person name="Fulton B."/>
            <person name="Xu J."/>
            <person name="Minx P."/>
            <person name="Pepin K.H."/>
            <person name="Johnson M."/>
            <person name="Thiruvilangam P."/>
            <person name="Bhonagiri V."/>
            <person name="Nash W.E."/>
            <person name="Wang C."/>
            <person name="Mardis E.R."/>
            <person name="Wilson R.K."/>
        </authorList>
    </citation>
    <scope>NUCLEOTIDE SEQUENCE [LARGE SCALE GENOMIC DNA]</scope>
    <source>
        <strain evidence="2 4">DSM 753</strain>
    </source>
</reference>
<keyword evidence="5" id="KW-1185">Reference proteome</keyword>
<comment type="caution">
    <text evidence="2">The sequence shown here is derived from an EMBL/GenBank/DDBJ whole genome shotgun (WGS) entry which is preliminary data.</text>
</comment>
<dbReference type="AlphaFoldDB" id="A7VRY1"/>